<dbReference type="SMART" id="SM00448">
    <property type="entry name" value="REC"/>
    <property type="match status" value="1"/>
</dbReference>
<evidence type="ECO:0000256" key="1">
    <source>
        <dbReference type="ARBA" id="ARBA00022553"/>
    </source>
</evidence>
<keyword evidence="5" id="KW-1185">Reference proteome</keyword>
<gene>
    <name evidence="4" type="ORF">SAMN05444370_11111</name>
</gene>
<dbReference type="PANTHER" id="PTHR44591:SF3">
    <property type="entry name" value="RESPONSE REGULATORY DOMAIN-CONTAINING PROTEIN"/>
    <property type="match status" value="1"/>
</dbReference>
<evidence type="ECO:0000313" key="4">
    <source>
        <dbReference type="EMBL" id="SEA75580.1"/>
    </source>
</evidence>
<dbReference type="Pfam" id="PF00072">
    <property type="entry name" value="Response_reg"/>
    <property type="match status" value="1"/>
</dbReference>
<protein>
    <submittedName>
        <fullName evidence="4">Two-component system, chemotaxis family, response regulator CheY</fullName>
    </submittedName>
</protein>
<evidence type="ECO:0000256" key="2">
    <source>
        <dbReference type="PROSITE-ProRule" id="PRU00169"/>
    </source>
</evidence>
<dbReference type="Proteomes" id="UP000198703">
    <property type="component" value="Unassembled WGS sequence"/>
</dbReference>
<dbReference type="InterPro" id="IPR011006">
    <property type="entry name" value="CheY-like_superfamily"/>
</dbReference>
<feature type="domain" description="Response regulatory" evidence="3">
    <location>
        <begin position="8"/>
        <end position="125"/>
    </location>
</feature>
<accession>A0A1H4DT38</accession>
<dbReference type="PROSITE" id="PS50110">
    <property type="entry name" value="RESPONSE_REGULATORY"/>
    <property type="match status" value="1"/>
</dbReference>
<dbReference type="Gene3D" id="3.40.50.2300">
    <property type="match status" value="1"/>
</dbReference>
<dbReference type="InterPro" id="IPR001789">
    <property type="entry name" value="Sig_transdc_resp-reg_receiver"/>
</dbReference>
<evidence type="ECO:0000259" key="3">
    <source>
        <dbReference type="PROSITE" id="PS50110"/>
    </source>
</evidence>
<dbReference type="PANTHER" id="PTHR44591">
    <property type="entry name" value="STRESS RESPONSE REGULATOR PROTEIN 1"/>
    <property type="match status" value="1"/>
</dbReference>
<dbReference type="CDD" id="cd17546">
    <property type="entry name" value="REC_hyHK_CKI1_RcsC-like"/>
    <property type="match status" value="1"/>
</dbReference>
<dbReference type="InterPro" id="IPR050595">
    <property type="entry name" value="Bact_response_regulator"/>
</dbReference>
<name>A0A1H4DT38_9RHOB</name>
<reference evidence="4 5" key="1">
    <citation type="submission" date="2016-10" db="EMBL/GenBank/DDBJ databases">
        <authorList>
            <person name="de Groot N.N."/>
        </authorList>
    </citation>
    <scope>NUCLEOTIDE SEQUENCE [LARGE SCALE GENOMIC DNA]</scope>
    <source>
        <strain evidence="4 5">DSM 15345</strain>
    </source>
</reference>
<evidence type="ECO:0000313" key="5">
    <source>
        <dbReference type="Proteomes" id="UP000198703"/>
    </source>
</evidence>
<dbReference type="STRING" id="89524.SAMN05444370_11111"/>
<dbReference type="RefSeq" id="WP_093254761.1">
    <property type="nucleotide sequence ID" value="NZ_FNQM01000011.1"/>
</dbReference>
<dbReference type="OrthoDB" id="9800897at2"/>
<dbReference type="AlphaFoldDB" id="A0A1H4DT38"/>
<proteinExistence type="predicted"/>
<organism evidence="4 5">
    <name type="scientific">Rubrimonas cliftonensis</name>
    <dbReference type="NCBI Taxonomy" id="89524"/>
    <lineage>
        <taxon>Bacteria</taxon>
        <taxon>Pseudomonadati</taxon>
        <taxon>Pseudomonadota</taxon>
        <taxon>Alphaproteobacteria</taxon>
        <taxon>Rhodobacterales</taxon>
        <taxon>Paracoccaceae</taxon>
        <taxon>Rubrimonas</taxon>
    </lineage>
</organism>
<sequence>MALKELLEVAVVDDTSVSRGLLVAALEEIGLRNIEIYKNGQEALDGLKRHPRHLVISDMNMPKLDGLQLLEALRGHEPTSQVGFVLVTGRSDATLIERGRQFRMNNYLEKPIDAPKMKRCIEAIVGSID</sequence>
<dbReference type="EMBL" id="FNQM01000011">
    <property type="protein sequence ID" value="SEA75580.1"/>
    <property type="molecule type" value="Genomic_DNA"/>
</dbReference>
<keyword evidence="1 2" id="KW-0597">Phosphoprotein</keyword>
<dbReference type="SUPFAM" id="SSF52172">
    <property type="entry name" value="CheY-like"/>
    <property type="match status" value="1"/>
</dbReference>
<dbReference type="GO" id="GO:0000160">
    <property type="term" value="P:phosphorelay signal transduction system"/>
    <property type="evidence" value="ECO:0007669"/>
    <property type="project" value="InterPro"/>
</dbReference>
<feature type="modified residue" description="4-aspartylphosphate" evidence="2">
    <location>
        <position position="58"/>
    </location>
</feature>